<reference evidence="7" key="1">
    <citation type="submission" date="2019-06" db="EMBL/GenBank/DDBJ databases">
        <authorList>
            <consortium name="Wellcome Sanger Institute Data Sharing"/>
        </authorList>
    </citation>
    <scope>NUCLEOTIDE SEQUENCE [LARGE SCALE GENOMIC DNA]</scope>
</reference>
<dbReference type="PRINTS" id="PR00401">
    <property type="entry name" value="SH2DOMAIN"/>
</dbReference>
<evidence type="ECO:0000256" key="3">
    <source>
        <dbReference type="PROSITE-ProRule" id="PRU00191"/>
    </source>
</evidence>
<evidence type="ECO:0000256" key="2">
    <source>
        <dbReference type="ARBA" id="ARBA00022999"/>
    </source>
</evidence>
<dbReference type="InParanoid" id="A0A673A397"/>
<feature type="domain" description="SH2" evidence="5">
    <location>
        <begin position="114"/>
        <end position="212"/>
    </location>
</feature>
<dbReference type="InterPro" id="IPR001496">
    <property type="entry name" value="SOCS_box"/>
</dbReference>
<dbReference type="SMART" id="SM00252">
    <property type="entry name" value="SH2"/>
    <property type="match status" value="1"/>
</dbReference>
<dbReference type="OrthoDB" id="9937362at2759"/>
<dbReference type="RefSeq" id="XP_029987029.1">
    <property type="nucleotide sequence ID" value="XM_030131169.1"/>
</dbReference>
<reference evidence="7" key="3">
    <citation type="submission" date="2025-09" db="UniProtKB">
        <authorList>
            <consortium name="Ensembl"/>
        </authorList>
    </citation>
    <scope>IDENTIFICATION</scope>
</reference>
<feature type="domain" description="SOCS box" evidence="6">
    <location>
        <begin position="195"/>
        <end position="245"/>
    </location>
</feature>
<evidence type="ECO:0000313" key="8">
    <source>
        <dbReference type="Proteomes" id="UP000472271"/>
    </source>
</evidence>
<dbReference type="GO" id="GO:0046854">
    <property type="term" value="P:phosphatidylinositol phosphate biosynthetic process"/>
    <property type="evidence" value="ECO:0007669"/>
    <property type="project" value="TreeGrafter"/>
</dbReference>
<evidence type="ECO:0000259" key="6">
    <source>
        <dbReference type="PROSITE" id="PS50225"/>
    </source>
</evidence>
<dbReference type="PROSITE" id="PS50225">
    <property type="entry name" value="SOCS"/>
    <property type="match status" value="1"/>
</dbReference>
<proteinExistence type="predicted"/>
<dbReference type="PANTHER" id="PTHR10155">
    <property type="entry name" value="PHOSPHATIDYLINOSITOL 3-KINASE REGULATORY SUBUNIT"/>
    <property type="match status" value="1"/>
</dbReference>
<dbReference type="InterPro" id="IPR000980">
    <property type="entry name" value="SH2"/>
</dbReference>
<protein>
    <submittedName>
        <fullName evidence="7">Suppressor of cytokine signaling 1-like</fullName>
    </submittedName>
</protein>
<accession>A0A673A397</accession>
<evidence type="ECO:0000256" key="4">
    <source>
        <dbReference type="SAM" id="MobiDB-lite"/>
    </source>
</evidence>
<feature type="compositionally biased region" description="Polar residues" evidence="4">
    <location>
        <begin position="16"/>
        <end position="30"/>
    </location>
</feature>
<dbReference type="GeneID" id="115417156"/>
<evidence type="ECO:0000256" key="1">
    <source>
        <dbReference type="ARBA" id="ARBA00004906"/>
    </source>
</evidence>
<dbReference type="PROSITE" id="PS50001">
    <property type="entry name" value="SH2"/>
    <property type="match status" value="1"/>
</dbReference>
<dbReference type="UniPathway" id="UPA00143"/>
<evidence type="ECO:0000259" key="5">
    <source>
        <dbReference type="PROSITE" id="PS50001"/>
    </source>
</evidence>
<dbReference type="AlphaFoldDB" id="A0A673A397"/>
<dbReference type="PANTHER" id="PTHR10155:SF4">
    <property type="entry name" value="SUPPRESSOR OF CYTOKINE SIGNALING 1"/>
    <property type="match status" value="1"/>
</dbReference>
<comment type="pathway">
    <text evidence="1">Protein modification; protein ubiquitination.</text>
</comment>
<dbReference type="Proteomes" id="UP000472271">
    <property type="component" value="Chromosome 1"/>
</dbReference>
<dbReference type="SUPFAM" id="SSF55550">
    <property type="entry name" value="SH2 domain"/>
    <property type="match status" value="1"/>
</dbReference>
<dbReference type="Ensembl" id="ENSSORT00005024668.1">
    <property type="protein sequence ID" value="ENSSORP00005023960.1"/>
    <property type="gene ID" value="ENSSORG00005011572.1"/>
</dbReference>
<evidence type="ECO:0000313" key="7">
    <source>
        <dbReference type="Ensembl" id="ENSSORP00005023960.1"/>
    </source>
</evidence>
<dbReference type="GO" id="GO:0016567">
    <property type="term" value="P:protein ubiquitination"/>
    <property type="evidence" value="ECO:0007669"/>
    <property type="project" value="UniProtKB-UniPathway"/>
</dbReference>
<dbReference type="GO" id="GO:0005942">
    <property type="term" value="C:phosphatidylinositol 3-kinase complex"/>
    <property type="evidence" value="ECO:0007669"/>
    <property type="project" value="TreeGrafter"/>
</dbReference>
<gene>
    <name evidence="7" type="primary">LOC115417156</name>
</gene>
<dbReference type="Gene3D" id="3.30.505.10">
    <property type="entry name" value="SH2 domain"/>
    <property type="match status" value="1"/>
</dbReference>
<dbReference type="Pfam" id="PF00017">
    <property type="entry name" value="SH2"/>
    <property type="match status" value="1"/>
</dbReference>
<name>A0A673A397_9TELE</name>
<reference evidence="7" key="2">
    <citation type="submission" date="2025-08" db="UniProtKB">
        <authorList>
            <consortium name="Ensembl"/>
        </authorList>
    </citation>
    <scope>IDENTIFICATION</scope>
</reference>
<feature type="region of interest" description="Disordered" evidence="4">
    <location>
        <begin position="1"/>
        <end position="51"/>
    </location>
</feature>
<organism evidence="7 8">
    <name type="scientific">Sphaeramia orbicularis</name>
    <name type="common">orbiculate cardinalfish</name>
    <dbReference type="NCBI Taxonomy" id="375764"/>
    <lineage>
        <taxon>Eukaryota</taxon>
        <taxon>Metazoa</taxon>
        <taxon>Chordata</taxon>
        <taxon>Craniata</taxon>
        <taxon>Vertebrata</taxon>
        <taxon>Euteleostomi</taxon>
        <taxon>Actinopterygii</taxon>
        <taxon>Neopterygii</taxon>
        <taxon>Teleostei</taxon>
        <taxon>Neoteleostei</taxon>
        <taxon>Acanthomorphata</taxon>
        <taxon>Gobiaria</taxon>
        <taxon>Kurtiformes</taxon>
        <taxon>Apogonoidei</taxon>
        <taxon>Apogonidae</taxon>
        <taxon>Apogoninae</taxon>
        <taxon>Sphaeramia</taxon>
    </lineage>
</organism>
<dbReference type="GO" id="GO:0046935">
    <property type="term" value="F:1-phosphatidylinositol-3-kinase regulator activity"/>
    <property type="evidence" value="ECO:0007669"/>
    <property type="project" value="TreeGrafter"/>
</dbReference>
<keyword evidence="2 3" id="KW-0727">SH2 domain</keyword>
<sequence length="246" mass="28540">MVRCRMVRDKFDALSEKNNTATETQDQSQNPRERSRPEQAEQPESDEPTERQLDLLQWHKVLVRENPEEEAQPWPQVVTGAEAENWPTHLRTFSSPEEYKLVKHTYQQLQYSGYYWGPLTMDEAHEILSNLAPGTFLIRDSGQTDVLFTLSYQSSDGPTSVRVMLSNLHFSLYGSHKTFESLFALLSHYTSSSCKLTVPHRKHRPERLKQMCRRAFIRTYGEEGARSLPGLSKQVKDYVHAYPYSI</sequence>
<feature type="compositionally biased region" description="Basic and acidic residues" evidence="4">
    <location>
        <begin position="1"/>
        <end position="15"/>
    </location>
</feature>
<keyword evidence="8" id="KW-1185">Reference proteome</keyword>
<dbReference type="InterPro" id="IPR036860">
    <property type="entry name" value="SH2_dom_sf"/>
</dbReference>